<dbReference type="InterPro" id="IPR050955">
    <property type="entry name" value="Plant_Biomass_Hydrol_Est"/>
</dbReference>
<evidence type="ECO:0000313" key="4">
    <source>
        <dbReference type="Proteomes" id="UP000237684"/>
    </source>
</evidence>
<keyword evidence="1" id="KW-0732">Signal</keyword>
<evidence type="ECO:0000259" key="2">
    <source>
        <dbReference type="Pfam" id="PF00326"/>
    </source>
</evidence>
<reference evidence="3 4" key="1">
    <citation type="journal article" date="2018" name="Syst. Appl. Microbiol.">
        <title>Abditibacterium utsteinense sp. nov., the first cultivated member of candidate phylum FBP, isolated from ice-free Antarctic soil samples.</title>
        <authorList>
            <person name="Tahon G."/>
            <person name="Tytgat B."/>
            <person name="Lebbe L."/>
            <person name="Carlier A."/>
            <person name="Willems A."/>
        </authorList>
    </citation>
    <scope>NUCLEOTIDE SEQUENCE [LARGE SCALE GENOMIC DNA]</scope>
    <source>
        <strain evidence="3 4">LMG 29911</strain>
    </source>
</reference>
<dbReference type="GO" id="GO:0006508">
    <property type="term" value="P:proteolysis"/>
    <property type="evidence" value="ECO:0007669"/>
    <property type="project" value="InterPro"/>
</dbReference>
<dbReference type="EMBL" id="NIGF01000017">
    <property type="protein sequence ID" value="PQV62978.1"/>
    <property type="molecule type" value="Genomic_DNA"/>
</dbReference>
<proteinExistence type="predicted"/>
<dbReference type="InParanoid" id="A0A2S8SQC4"/>
<evidence type="ECO:0000256" key="1">
    <source>
        <dbReference type="ARBA" id="ARBA00022729"/>
    </source>
</evidence>
<protein>
    <submittedName>
        <fullName evidence="3">Prolyl oligopeptidase family protein</fullName>
    </submittedName>
</protein>
<name>A0A2S8SQC4_9BACT</name>
<gene>
    <name evidence="3" type="ORF">B1R32_11720</name>
</gene>
<dbReference type="AlphaFoldDB" id="A0A2S8SQC4"/>
<dbReference type="GO" id="GO:0008236">
    <property type="term" value="F:serine-type peptidase activity"/>
    <property type="evidence" value="ECO:0007669"/>
    <property type="project" value="InterPro"/>
</dbReference>
<dbReference type="Pfam" id="PF00326">
    <property type="entry name" value="Peptidase_S9"/>
    <property type="match status" value="1"/>
</dbReference>
<dbReference type="Proteomes" id="UP000237684">
    <property type="component" value="Unassembled WGS sequence"/>
</dbReference>
<accession>A0A2S8SQC4</accession>
<comment type="caution">
    <text evidence="3">The sequence shown here is derived from an EMBL/GenBank/DDBJ whole genome shotgun (WGS) entry which is preliminary data.</text>
</comment>
<dbReference type="InterPro" id="IPR001375">
    <property type="entry name" value="Peptidase_S9_cat"/>
</dbReference>
<dbReference type="PANTHER" id="PTHR43037">
    <property type="entry name" value="UNNAMED PRODUCT-RELATED"/>
    <property type="match status" value="1"/>
</dbReference>
<sequence length="602" mass="67061">MQINHRDTETKRQSGRRHRLFLVGISLCLCASAVKSDAQTDPQNAALLAFKREQIGLMQGEATRYYDSREVNRAIAQTQKRAAQIEKTVGDAASTTYSVHERAYFAPDGSPQPFWVALPAGYNAAKKWPLAVYLHGYSENISKIAPWFPPAEIIDAATKRGLLLAIPYGRRNSDFVQWGEDDVLQVKNEVMRLYSIDEKRVFLAGASMGGYGAWAVGLHDVSPWRAVAPICGRTDFYLWFKTARENLPVWKRALYDADDPRFLLSNARSTPFFVQHGALDGTVSVEHSRRIASDAKRLGLPLQYLEQADGDHGSEFQTGAVSRAFSWFLTLPPVDIPQKIELVAVDLREAKNNWARIEAFETYGQKATLKAEIQGDVIAVTTENVASFALEPPPTLFATKNQVKLVVNGAEAAALFDAALPIRWQKEGAKSEKSPARCGPFKNLLRDPFLLVYGDEKDRQAAQKFALEWKVSADGNAKLKSATEISDVDKTSFNLILFGTRDSNPLLGEIAAQLPLELTKNGVRSGEENVEGKNLGLRMIWKSPWDKARLIGICSGIWWGDNLPVNHKWDLIPDYIVYNQKTERDASNVALEAGFFDGNWGK</sequence>
<keyword evidence="4" id="KW-1185">Reference proteome</keyword>
<dbReference type="SUPFAM" id="SSF53474">
    <property type="entry name" value="alpha/beta-Hydrolases"/>
    <property type="match status" value="1"/>
</dbReference>
<dbReference type="Gene3D" id="3.40.50.1820">
    <property type="entry name" value="alpha/beta hydrolase"/>
    <property type="match status" value="1"/>
</dbReference>
<organism evidence="3 4">
    <name type="scientific">Abditibacterium utsteinense</name>
    <dbReference type="NCBI Taxonomy" id="1960156"/>
    <lineage>
        <taxon>Bacteria</taxon>
        <taxon>Pseudomonadati</taxon>
        <taxon>Abditibacteriota</taxon>
        <taxon>Abditibacteriia</taxon>
        <taxon>Abditibacteriales</taxon>
        <taxon>Abditibacteriaceae</taxon>
        <taxon>Abditibacterium</taxon>
    </lineage>
</organism>
<feature type="domain" description="Peptidase S9 prolyl oligopeptidase catalytic" evidence="2">
    <location>
        <begin position="179"/>
        <end position="324"/>
    </location>
</feature>
<dbReference type="InterPro" id="IPR029058">
    <property type="entry name" value="AB_hydrolase_fold"/>
</dbReference>
<evidence type="ECO:0000313" key="3">
    <source>
        <dbReference type="EMBL" id="PQV62978.1"/>
    </source>
</evidence>
<dbReference type="PANTHER" id="PTHR43037:SF1">
    <property type="entry name" value="BLL1128 PROTEIN"/>
    <property type="match status" value="1"/>
</dbReference>